<evidence type="ECO:0000313" key="2">
    <source>
        <dbReference type="EMBL" id="QOR60343.1"/>
    </source>
</evidence>
<dbReference type="Gene3D" id="3.40.50.2000">
    <property type="entry name" value="Glycogen Phosphorylase B"/>
    <property type="match status" value="1"/>
</dbReference>
<protein>
    <recommendedName>
        <fullName evidence="1">Glycosyl transferase family 1 domain-containing protein</fullName>
    </recommendedName>
</protein>
<name>A0A7S6NY90_9PHYC</name>
<dbReference type="PANTHER" id="PTHR46656:SF3">
    <property type="entry name" value="PUTATIVE-RELATED"/>
    <property type="match status" value="1"/>
</dbReference>
<evidence type="ECO:0000259" key="1">
    <source>
        <dbReference type="Pfam" id="PF00534"/>
    </source>
</evidence>
<organism evidence="2">
    <name type="scientific">Bathycoccus sp. RCC716 virus 2</name>
    <dbReference type="NCBI Taxonomy" id="2530039"/>
    <lineage>
        <taxon>Viruses</taxon>
        <taxon>Varidnaviria</taxon>
        <taxon>Bamfordvirae</taxon>
        <taxon>Nucleocytoviricota</taxon>
        <taxon>Megaviricetes</taxon>
        <taxon>Algavirales</taxon>
        <taxon>Phycodnaviridae</taxon>
        <taxon>Prasinovirus</taxon>
    </lineage>
</organism>
<dbReference type="Pfam" id="PF00534">
    <property type="entry name" value="Glycos_transf_1"/>
    <property type="match status" value="1"/>
</dbReference>
<dbReference type="InterPro" id="IPR001296">
    <property type="entry name" value="Glyco_trans_1"/>
</dbReference>
<proteinExistence type="predicted"/>
<dbReference type="CDD" id="cd01635">
    <property type="entry name" value="Glycosyltransferase_GTB-type"/>
    <property type="match status" value="1"/>
</dbReference>
<accession>A0A7S6NY90</accession>
<feature type="domain" description="Glycosyl transferase family 1" evidence="1">
    <location>
        <begin position="125"/>
        <end position="231"/>
    </location>
</feature>
<reference evidence="2" key="1">
    <citation type="submission" date="2019-02" db="EMBL/GenBank/DDBJ databases">
        <authorList>
            <person name="Bachy C."/>
            <person name="Yung C.-M."/>
            <person name="Roux S."/>
            <person name="Sullivan M.B."/>
            <person name="Worden A.Z."/>
        </authorList>
    </citation>
    <scope>NUCLEOTIDE SEQUENCE</scope>
    <source>
        <strain evidence="2">BII-V2</strain>
    </source>
</reference>
<dbReference type="SUPFAM" id="SSF53756">
    <property type="entry name" value="UDP-Glycosyltransferase/glycogen phosphorylase"/>
    <property type="match status" value="1"/>
</dbReference>
<dbReference type="PANTHER" id="PTHR46656">
    <property type="entry name" value="PUTATIVE-RELATED"/>
    <property type="match status" value="1"/>
</dbReference>
<dbReference type="EMBL" id="MK522038">
    <property type="protein sequence ID" value="QOR60343.1"/>
    <property type="molecule type" value="Genomic_DNA"/>
</dbReference>
<sequence>MLFIGPTALSGIGQQMRKYMNLFPGSKCIDINDEIPVCEKAFIYALPVQFWLDKIPEIKRKVKHVTCMTICETETVHEDYGKLFKLFDRIAVPSEFCQRVFKKQFPDTDFFIIHAHVPDNRPYTFYHIGNVLDPRKNFNKILETFIRLNKPDARLIVKATCKQPININIPNVTIINDLVSNEVMEDIHAKSDCYVSFSSSEGIGLGAVEAALRNKPVIITDFGGAPEYIKTPYTIDCERQELVKDDFLFKAGMTWGKPNANQLMEFMEDAYNKKLRYMDHPRTRMLTSRENILQEFVVNVIGDKNDKSGENGTRSK</sequence>
<dbReference type="GO" id="GO:0016757">
    <property type="term" value="F:glycosyltransferase activity"/>
    <property type="evidence" value="ECO:0007669"/>
    <property type="project" value="InterPro"/>
</dbReference>